<dbReference type="Pfam" id="PF17866">
    <property type="entry name" value="AAA_lid_6"/>
    <property type="match status" value="1"/>
</dbReference>
<name>A0AAU8KRK9_9ACTN</name>
<comment type="similarity">
    <text evidence="1">Belongs to the CbxX/CfxQ family.</text>
</comment>
<dbReference type="Gene3D" id="1.10.8.60">
    <property type="match status" value="1"/>
</dbReference>
<organism evidence="6">
    <name type="scientific">Streptomyces sp. JL1001</name>
    <dbReference type="NCBI Taxonomy" id="3078227"/>
    <lineage>
        <taxon>Bacteria</taxon>
        <taxon>Bacillati</taxon>
        <taxon>Actinomycetota</taxon>
        <taxon>Actinomycetes</taxon>
        <taxon>Kitasatosporales</taxon>
        <taxon>Streptomycetaceae</taxon>
        <taxon>Streptomyces</taxon>
    </lineage>
</organism>
<dbReference type="SMART" id="SM00382">
    <property type="entry name" value="AAA"/>
    <property type="match status" value="1"/>
</dbReference>
<dbReference type="PRINTS" id="PR00819">
    <property type="entry name" value="CBXCFQXSUPER"/>
</dbReference>
<dbReference type="RefSeq" id="WP_100562353.1">
    <property type="nucleotide sequence ID" value="NZ_CP136798.1"/>
</dbReference>
<feature type="domain" description="AAA+ ATPase" evidence="5">
    <location>
        <begin position="385"/>
        <end position="526"/>
    </location>
</feature>
<dbReference type="InterPro" id="IPR003959">
    <property type="entry name" value="ATPase_AAA_core"/>
</dbReference>
<dbReference type="PANTHER" id="PTHR43392">
    <property type="entry name" value="AAA-TYPE ATPASE FAMILY PROTEIN / ANKYRIN REPEAT FAMILY PROTEIN"/>
    <property type="match status" value="1"/>
</dbReference>
<evidence type="ECO:0000313" key="6">
    <source>
        <dbReference type="EMBL" id="XCN18632.1"/>
    </source>
</evidence>
<dbReference type="InterPro" id="IPR027417">
    <property type="entry name" value="P-loop_NTPase"/>
</dbReference>
<dbReference type="Pfam" id="PF00004">
    <property type="entry name" value="AAA"/>
    <property type="match status" value="1"/>
</dbReference>
<dbReference type="InterPro" id="IPR050773">
    <property type="entry name" value="CbxX/CfxQ_RuBisCO_ESX"/>
</dbReference>
<dbReference type="GO" id="GO:0005524">
    <property type="term" value="F:ATP binding"/>
    <property type="evidence" value="ECO:0007669"/>
    <property type="project" value="UniProtKB-KW"/>
</dbReference>
<evidence type="ECO:0000256" key="4">
    <source>
        <dbReference type="SAM" id="MobiDB-lite"/>
    </source>
</evidence>
<keyword evidence="3" id="KW-0067">ATP-binding</keyword>
<evidence type="ECO:0000256" key="1">
    <source>
        <dbReference type="ARBA" id="ARBA00010378"/>
    </source>
</evidence>
<evidence type="ECO:0000259" key="5">
    <source>
        <dbReference type="SMART" id="SM00382"/>
    </source>
</evidence>
<dbReference type="Gene3D" id="1.25.40.10">
    <property type="entry name" value="Tetratricopeptide repeat domain"/>
    <property type="match status" value="1"/>
</dbReference>
<dbReference type="InterPro" id="IPR003593">
    <property type="entry name" value="AAA+_ATPase"/>
</dbReference>
<dbReference type="Pfam" id="PF21545">
    <property type="entry name" value="T7SS_EccA1_N"/>
    <property type="match status" value="1"/>
</dbReference>
<dbReference type="InterPro" id="IPR000641">
    <property type="entry name" value="CbxX/CfxQ"/>
</dbReference>
<dbReference type="InterPro" id="IPR049078">
    <property type="entry name" value="T7SS_EccA1-like_N"/>
</dbReference>
<proteinExistence type="inferred from homology"/>
<dbReference type="SUPFAM" id="SSF48452">
    <property type="entry name" value="TPR-like"/>
    <property type="match status" value="1"/>
</dbReference>
<dbReference type="GO" id="GO:0016887">
    <property type="term" value="F:ATP hydrolysis activity"/>
    <property type="evidence" value="ECO:0007669"/>
    <property type="project" value="InterPro"/>
</dbReference>
<feature type="region of interest" description="Disordered" evidence="4">
    <location>
        <begin position="302"/>
        <end position="337"/>
    </location>
</feature>
<evidence type="ECO:0000256" key="2">
    <source>
        <dbReference type="ARBA" id="ARBA00022741"/>
    </source>
</evidence>
<keyword evidence="2" id="KW-0547">Nucleotide-binding</keyword>
<dbReference type="PANTHER" id="PTHR43392:SF2">
    <property type="entry name" value="AAA-TYPE ATPASE FAMILY PROTEIN _ ANKYRIN REPEAT FAMILY PROTEIN"/>
    <property type="match status" value="1"/>
</dbReference>
<dbReference type="SUPFAM" id="SSF52540">
    <property type="entry name" value="P-loop containing nucleoside triphosphate hydrolases"/>
    <property type="match status" value="1"/>
</dbReference>
<dbReference type="Gene3D" id="3.40.50.300">
    <property type="entry name" value="P-loop containing nucleotide triphosphate hydrolases"/>
    <property type="match status" value="1"/>
</dbReference>
<reference evidence="6" key="1">
    <citation type="submission" date="2023-10" db="EMBL/GenBank/DDBJ databases">
        <title>Complete genome sequence of Streptomyces sp. JL1001.</title>
        <authorList>
            <person name="Jiang L."/>
        </authorList>
    </citation>
    <scope>NUCLEOTIDE SEQUENCE</scope>
    <source>
        <strain evidence="6">JL1001</strain>
    </source>
</reference>
<sequence>MDIGTQGAGAPADLAWLRGMDAYTMGAYPQAEEEFRAAVRFDPGMADGWLGLHALRIDTTTALLRMYRHRDRFGEQRARHRRALNSWYWLGWWVQPVLESPRDLLLAHASHWLDGRHVPELDRALAGLPPVDTDPQVRFLHACRSYLVKDWEQLVRCTEQLVDDPMLGIEAGLFGGMARVRLEMFGQAEPLLSAALMRCRSEQPQRKELRYWLARAHEGTGRSAAALPLYRAVHRVDPAFMDTSARLAALVEGDGFDESADLAAVTLTGFGSGGTEAGAQPEGDALLGTDLVDGRESWPVGEAGLLGDEPVPGPPVPVEGARRTKTRRPPPFPAGPSDPVLLAEALAQLERMVGLEPVKRQVKALSAQLNMARLRAEQGLPVQPPKRHFVFSGPSGTGKTTVARILGRVFYALGLLGGDHLVEAQRSDLVGEFLGQTAVKANELIDSALGGVLFVDEAYSLANSGYSKGDAYGDEALQVLLKRAEDNRDHLVVILAGYPEGMDRLLATNPGLSSRFTSRVDFPSYRPLELTAIGSVLAAENDDVWDEEAVDELRSISGHVVDQGWIDELGNGRFLRTLYEKSCAYRDLRLSGYPGELTREDLSTLRLADLMQAYGEVLSGRGPVGRGKQEPGAV</sequence>
<dbReference type="InterPro" id="IPR041627">
    <property type="entry name" value="AAA_lid_6"/>
</dbReference>
<protein>
    <submittedName>
        <fullName evidence="6">AAA family ATPase</fullName>
    </submittedName>
</protein>
<dbReference type="AlphaFoldDB" id="A0AAU8KRK9"/>
<dbReference type="EMBL" id="CP136798">
    <property type="protein sequence ID" value="XCN18632.1"/>
    <property type="molecule type" value="Genomic_DNA"/>
</dbReference>
<evidence type="ECO:0000256" key="3">
    <source>
        <dbReference type="ARBA" id="ARBA00022840"/>
    </source>
</evidence>
<dbReference type="FunFam" id="3.40.50.300:FF:000216">
    <property type="entry name" value="Type VII secretion ATPase EccA"/>
    <property type="match status" value="1"/>
</dbReference>
<accession>A0AAU8KRK9</accession>
<dbReference type="InterPro" id="IPR011990">
    <property type="entry name" value="TPR-like_helical_dom_sf"/>
</dbReference>
<gene>
    <name evidence="6" type="ORF">R1Y80_04755</name>
</gene>